<dbReference type="HOGENOM" id="CLU_086382_0_2_5"/>
<dbReference type="Gene3D" id="3.10.310.50">
    <property type="match status" value="1"/>
</dbReference>
<feature type="domain" description="TPM" evidence="2">
    <location>
        <begin position="137"/>
        <end position="204"/>
    </location>
</feature>
<evidence type="ECO:0000256" key="1">
    <source>
        <dbReference type="SAM" id="Phobius"/>
    </source>
</evidence>
<accession>F1Z773</accession>
<dbReference type="InterPro" id="IPR007621">
    <property type="entry name" value="TPM_dom"/>
</dbReference>
<dbReference type="Proteomes" id="UP000004728">
    <property type="component" value="Unassembled WGS sequence"/>
</dbReference>
<dbReference type="PANTHER" id="PTHR30373">
    <property type="entry name" value="UPF0603 PROTEIN YGCG"/>
    <property type="match status" value="1"/>
</dbReference>
<dbReference type="InParanoid" id="F1Z773"/>
<feature type="transmembrane region" description="Helical" evidence="1">
    <location>
        <begin position="45"/>
        <end position="67"/>
    </location>
</feature>
<feature type="transmembrane region" description="Helical" evidence="1">
    <location>
        <begin position="87"/>
        <end position="108"/>
    </location>
</feature>
<evidence type="ECO:0000313" key="4">
    <source>
        <dbReference type="Proteomes" id="UP000004728"/>
    </source>
</evidence>
<keyword evidence="1" id="KW-0812">Transmembrane</keyword>
<dbReference type="eggNOG" id="COG3762">
    <property type="taxonomic scope" value="Bacteria"/>
</dbReference>
<comment type="caution">
    <text evidence="3">The sequence shown here is derived from an EMBL/GenBank/DDBJ whole genome shotgun (WGS) entry which is preliminary data.</text>
</comment>
<organism evidence="3 4">
    <name type="scientific">Novosphingobium nitrogenifigens DSM 19370</name>
    <dbReference type="NCBI Taxonomy" id="983920"/>
    <lineage>
        <taxon>Bacteria</taxon>
        <taxon>Pseudomonadati</taxon>
        <taxon>Pseudomonadota</taxon>
        <taxon>Alphaproteobacteria</taxon>
        <taxon>Sphingomonadales</taxon>
        <taxon>Sphingomonadaceae</taxon>
        <taxon>Novosphingobium</taxon>
    </lineage>
</organism>
<reference evidence="3 4" key="1">
    <citation type="journal article" date="2012" name="J. Bacteriol.">
        <title>Draft Genome Sequence of Novosphingobium nitrogenifigens Y88T.</title>
        <authorList>
            <person name="Strabala T.J."/>
            <person name="Macdonald L."/>
            <person name="Liu V."/>
            <person name="Smit A.M."/>
        </authorList>
    </citation>
    <scope>NUCLEOTIDE SEQUENCE [LARGE SCALE GENOMIC DNA]</scope>
    <source>
        <strain evidence="3 4">DSM 19370</strain>
    </source>
</reference>
<dbReference type="OrthoDB" id="5825388at2"/>
<dbReference type="PANTHER" id="PTHR30373:SF8">
    <property type="entry name" value="BLL7265 PROTEIN"/>
    <property type="match status" value="1"/>
</dbReference>
<dbReference type="Pfam" id="PF04536">
    <property type="entry name" value="TPM_phosphatase"/>
    <property type="match status" value="1"/>
</dbReference>
<evidence type="ECO:0000313" key="3">
    <source>
        <dbReference type="EMBL" id="EGD59579.1"/>
    </source>
</evidence>
<keyword evidence="4" id="KW-1185">Reference proteome</keyword>
<sequence length="227" mass="24449">MTMANILSAEDRRKAASAVVAAESRANGEIVPVFSQASDNYADVALAWSAAIALVALCALEIGSDFYLGLVDRSLGMWAHRWTPHEAFGLALFVAAIKFAGMWLLMLWRPLRLWLTPGAIKARRVRARAMLAFRLAAQGRTHGATGVVIFLSLAERRAEIVADAAIASRVPPEIWGNAMHAMLTEIRAGRTGDGLVAAIEQVGQVLAEHFPREAAAVNELPDGVIEL</sequence>
<name>F1Z773_9SPHN</name>
<dbReference type="AlphaFoldDB" id="F1Z773"/>
<evidence type="ECO:0000259" key="2">
    <source>
        <dbReference type="Pfam" id="PF04536"/>
    </source>
</evidence>
<dbReference type="EMBL" id="AEWJ01000026">
    <property type="protein sequence ID" value="EGD59579.1"/>
    <property type="molecule type" value="Genomic_DNA"/>
</dbReference>
<dbReference type="STRING" id="983920.Y88_2623"/>
<protein>
    <recommendedName>
        <fullName evidence="2">TPM domain-containing protein</fullName>
    </recommendedName>
</protein>
<keyword evidence="1" id="KW-0472">Membrane</keyword>
<gene>
    <name evidence="3" type="ORF">Y88_2623</name>
</gene>
<keyword evidence="1" id="KW-1133">Transmembrane helix</keyword>
<proteinExistence type="predicted"/>